<protein>
    <submittedName>
        <fullName evidence="1">Phage portal protein</fullName>
    </submittedName>
</protein>
<dbReference type="NCBIfam" id="TIGR01538">
    <property type="entry name" value="portal_SPP1"/>
    <property type="match status" value="1"/>
</dbReference>
<dbReference type="AlphaFoldDB" id="A0A0D6DYX7"/>
<sequence>MTVTLTDDKILISDDGVVTADVVSQAIVKHKTLVTGYKENIDYYKGNHKIKTKKEKAEFKPDYRLMVNFAKYIVDTYTAYFIGIPIKVTHETDEVNEFIRIFRENNDLEDNEYELAKIMAIYGRAYEFLSQDEVANTIVTYTTPINTFVVYDNTIYERPLFAVNYSTGDKDMISGDVFTFDEHIEISGTTTSVSFGESEMNVYQGLPIIEYIENKERQSVFENVKSLIDAINTTLSEKMNDVDALADAYMKILGAELDDKGLEYIRDNRIINLVGEQADNVAVDFMAKPSGDTTQENLLNRLTDLIFQIAMVANISDKDFSGSSGVALEFKLQSMKNLAQQKERKMLSGIRKRYKLIFGIPTNVNASNRDEWKSLKYRFTRNTPRNISDEAQTAKLLEGVVPKETQLSVLSIVDNPHDTAIEMEKQVPDVLPDFQKEE</sequence>
<dbReference type="HOGENOM" id="CLU_034083_2_0_9"/>
<evidence type="ECO:0000313" key="1">
    <source>
        <dbReference type="EMBL" id="CEN29147.1"/>
    </source>
</evidence>
<dbReference type="Proteomes" id="UP000033166">
    <property type="component" value="Chromosome I"/>
</dbReference>
<proteinExistence type="predicted"/>
<accession>A0A0D6DYX7</accession>
<organism evidence="1 2">
    <name type="scientific">Pseudolactococcus piscium MKFS47</name>
    <dbReference type="NCBI Taxonomy" id="297352"/>
    <lineage>
        <taxon>Bacteria</taxon>
        <taxon>Bacillati</taxon>
        <taxon>Bacillota</taxon>
        <taxon>Bacilli</taxon>
        <taxon>Lactobacillales</taxon>
        <taxon>Streptococcaceae</taxon>
        <taxon>Pseudolactococcus</taxon>
    </lineage>
</organism>
<dbReference type="InterPro" id="IPR021145">
    <property type="entry name" value="Portal_protein_SPP1_Gp6-like"/>
</dbReference>
<dbReference type="KEGG" id="lpk:LACPI_1947"/>
<name>A0A0D6DYX7_9LACT</name>
<evidence type="ECO:0000313" key="2">
    <source>
        <dbReference type="Proteomes" id="UP000033166"/>
    </source>
</evidence>
<dbReference type="EMBL" id="LN774769">
    <property type="protein sequence ID" value="CEN29147.1"/>
    <property type="molecule type" value="Genomic_DNA"/>
</dbReference>
<gene>
    <name evidence="1" type="ORF">LACPI_1947</name>
</gene>
<dbReference type="RefSeq" id="WP_047916154.1">
    <property type="nucleotide sequence ID" value="NZ_LN774769.1"/>
</dbReference>
<dbReference type="Pfam" id="PF05133">
    <property type="entry name" value="SPP1_portal"/>
    <property type="match status" value="1"/>
</dbReference>
<reference evidence="2" key="1">
    <citation type="submission" date="2015-01" db="EMBL/GenBank/DDBJ databases">
        <authorList>
            <person name="Andreevskaya M."/>
        </authorList>
    </citation>
    <scope>NUCLEOTIDE SEQUENCE [LARGE SCALE GENOMIC DNA]</scope>
    <source>
        <strain evidence="2">MKFS47</strain>
    </source>
</reference>
<dbReference type="InterPro" id="IPR006428">
    <property type="entry name" value="Portal_SPP1-type"/>
</dbReference>